<protein>
    <submittedName>
        <fullName evidence="4">Hotdog fold thioesterase</fullName>
    </submittedName>
</protein>
<accession>A0A6I4UZ21</accession>
<dbReference type="CDD" id="cd03443">
    <property type="entry name" value="PaaI_thioesterase"/>
    <property type="match status" value="1"/>
</dbReference>
<dbReference type="PANTHER" id="PTHR21660">
    <property type="entry name" value="THIOESTERASE SUPERFAMILY MEMBER-RELATED"/>
    <property type="match status" value="1"/>
</dbReference>
<dbReference type="NCBIfam" id="TIGR00369">
    <property type="entry name" value="unchar_dom_1"/>
    <property type="match status" value="1"/>
</dbReference>
<dbReference type="Gene3D" id="3.10.129.10">
    <property type="entry name" value="Hotdog Thioesterase"/>
    <property type="match status" value="1"/>
</dbReference>
<sequence>MFMESNPAEPLYKTMGLVRIVELDKAGRAVLEYEATAAQCHSGGVVQGGFVTGWIDAAMAHAAIALKGKDIVPMSLELKVSFFAPARPGLVIAEGWVERDGRRTGFFEGVLKDSKGNVLAKGTSTVLLADRSKVEAAAKSAS</sequence>
<evidence type="ECO:0000256" key="1">
    <source>
        <dbReference type="ARBA" id="ARBA00008324"/>
    </source>
</evidence>
<name>A0A6I4UZ21_9SPHN</name>
<dbReference type="PANTHER" id="PTHR21660:SF1">
    <property type="entry name" value="ACYL-COENZYME A THIOESTERASE 13"/>
    <property type="match status" value="1"/>
</dbReference>
<proteinExistence type="inferred from homology"/>
<evidence type="ECO:0000313" key="4">
    <source>
        <dbReference type="EMBL" id="MXP46745.1"/>
    </source>
</evidence>
<evidence type="ECO:0000313" key="5">
    <source>
        <dbReference type="Proteomes" id="UP000471435"/>
    </source>
</evidence>
<dbReference type="OrthoDB" id="9813282at2"/>
<gene>
    <name evidence="4" type="ORF">GRI43_04960</name>
</gene>
<dbReference type="InterPro" id="IPR003736">
    <property type="entry name" value="PAAI_dom"/>
</dbReference>
<keyword evidence="2" id="KW-0378">Hydrolase</keyword>
<dbReference type="EMBL" id="WTYP01000001">
    <property type="protein sequence ID" value="MXP46745.1"/>
    <property type="molecule type" value="Genomic_DNA"/>
</dbReference>
<dbReference type="GO" id="GO:0047617">
    <property type="term" value="F:fatty acyl-CoA hydrolase activity"/>
    <property type="evidence" value="ECO:0007669"/>
    <property type="project" value="InterPro"/>
</dbReference>
<dbReference type="InterPro" id="IPR029069">
    <property type="entry name" value="HotDog_dom_sf"/>
</dbReference>
<evidence type="ECO:0000259" key="3">
    <source>
        <dbReference type="Pfam" id="PF03061"/>
    </source>
</evidence>
<comment type="caution">
    <text evidence="4">The sequence shown here is derived from an EMBL/GenBank/DDBJ whole genome shotgun (WGS) entry which is preliminary data.</text>
</comment>
<feature type="domain" description="Thioesterase" evidence="3">
    <location>
        <begin position="43"/>
        <end position="119"/>
    </location>
</feature>
<reference evidence="4 5" key="1">
    <citation type="submission" date="2019-12" db="EMBL/GenBank/DDBJ databases">
        <title>Genomic-based taxomic classification of the family Erythrobacteraceae.</title>
        <authorList>
            <person name="Xu L."/>
        </authorList>
    </citation>
    <scope>NUCLEOTIDE SEQUENCE [LARGE SCALE GENOMIC DNA]</scope>
    <source>
        <strain evidence="4 5">SW-109</strain>
    </source>
</reference>
<comment type="similarity">
    <text evidence="1">Belongs to the thioesterase PaaI family.</text>
</comment>
<keyword evidence="5" id="KW-1185">Reference proteome</keyword>
<dbReference type="SUPFAM" id="SSF54637">
    <property type="entry name" value="Thioesterase/thiol ester dehydrase-isomerase"/>
    <property type="match status" value="1"/>
</dbReference>
<dbReference type="AlphaFoldDB" id="A0A6I4UZ21"/>
<dbReference type="Pfam" id="PF03061">
    <property type="entry name" value="4HBT"/>
    <property type="match status" value="1"/>
</dbReference>
<dbReference type="Proteomes" id="UP000471435">
    <property type="component" value="Unassembled WGS sequence"/>
</dbReference>
<organism evidence="4 5">
    <name type="scientific">Pontixanthobacter luteolus</name>
    <dbReference type="NCBI Taxonomy" id="295089"/>
    <lineage>
        <taxon>Bacteria</taxon>
        <taxon>Pseudomonadati</taxon>
        <taxon>Pseudomonadota</taxon>
        <taxon>Alphaproteobacteria</taxon>
        <taxon>Sphingomonadales</taxon>
        <taxon>Erythrobacteraceae</taxon>
        <taxon>Pontixanthobacter</taxon>
    </lineage>
</organism>
<dbReference type="InterPro" id="IPR006683">
    <property type="entry name" value="Thioestr_dom"/>
</dbReference>
<dbReference type="InterPro" id="IPR039298">
    <property type="entry name" value="ACOT13"/>
</dbReference>
<evidence type="ECO:0000256" key="2">
    <source>
        <dbReference type="ARBA" id="ARBA00022801"/>
    </source>
</evidence>